<evidence type="ECO:0000256" key="2">
    <source>
        <dbReference type="ARBA" id="ARBA00022679"/>
    </source>
</evidence>
<evidence type="ECO:0000313" key="9">
    <source>
        <dbReference type="EMBL" id="OGY33875.1"/>
    </source>
</evidence>
<dbReference type="PANTHER" id="PTHR34388:SF1">
    <property type="entry name" value="DNA POLYMERASE III SUBUNIT DELTA"/>
    <property type="match status" value="1"/>
</dbReference>
<name>A0A1G1X1I1_9BACT</name>
<dbReference type="Pfam" id="PF21694">
    <property type="entry name" value="DNA_pol3_delta_C"/>
    <property type="match status" value="1"/>
</dbReference>
<dbReference type="Proteomes" id="UP000177528">
    <property type="component" value="Unassembled WGS sequence"/>
</dbReference>
<accession>A0A1G1X1I1</accession>
<dbReference type="GO" id="GO:0003677">
    <property type="term" value="F:DNA binding"/>
    <property type="evidence" value="ECO:0007669"/>
    <property type="project" value="InterPro"/>
</dbReference>
<sequence>MIQYFFGDDTITARGRIAALAEKEHAQIRFVDKEDVGEMSLQSLLDASHNSLFGKTIVVLRDVATFPEHIRSQLLELAEQGTLSHEMIAWDRTAPDARLTFTKKIKKAVHCEAFMQPKDPQGITTWAATYAAREYADAAFSPGVLAEIVRLVGQDVNAVASEVAKCSVLASVTADDIARIVPQRAEQDTSAFPLLEAIVTHRSKDALRILGNIIDGGASERFVLSMLAYQFRLFLAVRIGHEKNADASVIHRATGFHPIAIQKAMPVVSRMQLAAITDALVRIGATEKTINTSSMDPRSMLTMLVLALAK</sequence>
<gene>
    <name evidence="9" type="ORF">A3D99_04020</name>
</gene>
<dbReference type="InterPro" id="IPR048466">
    <property type="entry name" value="DNA_pol3_delta-like_C"/>
</dbReference>
<reference evidence="9 10" key="1">
    <citation type="journal article" date="2016" name="Nat. Commun.">
        <title>Thousands of microbial genomes shed light on interconnected biogeochemical processes in an aquifer system.</title>
        <authorList>
            <person name="Anantharaman K."/>
            <person name="Brown C.T."/>
            <person name="Hug L.A."/>
            <person name="Sharon I."/>
            <person name="Castelle C.J."/>
            <person name="Probst A.J."/>
            <person name="Thomas B.C."/>
            <person name="Singh A."/>
            <person name="Wilkins M.J."/>
            <person name="Karaoz U."/>
            <person name="Brodie E.L."/>
            <person name="Williams K.H."/>
            <person name="Hubbard S.S."/>
            <person name="Banfield J.F."/>
        </authorList>
    </citation>
    <scope>NUCLEOTIDE SEQUENCE [LARGE SCALE GENOMIC DNA]</scope>
</reference>
<proteinExistence type="inferred from homology"/>
<dbReference type="PANTHER" id="PTHR34388">
    <property type="entry name" value="DNA POLYMERASE III SUBUNIT DELTA"/>
    <property type="match status" value="1"/>
</dbReference>
<evidence type="ECO:0000256" key="3">
    <source>
        <dbReference type="ARBA" id="ARBA00022695"/>
    </source>
</evidence>
<protein>
    <recommendedName>
        <fullName evidence="1">DNA-directed DNA polymerase</fullName>
        <ecNumber evidence="1">2.7.7.7</ecNumber>
    </recommendedName>
</protein>
<evidence type="ECO:0000259" key="8">
    <source>
        <dbReference type="Pfam" id="PF21694"/>
    </source>
</evidence>
<comment type="similarity">
    <text evidence="6">Belongs to the DNA polymerase HolA subunit family.</text>
</comment>
<dbReference type="InterPro" id="IPR005790">
    <property type="entry name" value="DNA_polIII_delta"/>
</dbReference>
<dbReference type="AlphaFoldDB" id="A0A1G1X1I1"/>
<keyword evidence="2" id="KW-0808">Transferase</keyword>
<evidence type="ECO:0000256" key="1">
    <source>
        <dbReference type="ARBA" id="ARBA00012417"/>
    </source>
</evidence>
<evidence type="ECO:0000256" key="4">
    <source>
        <dbReference type="ARBA" id="ARBA00022705"/>
    </source>
</evidence>
<dbReference type="EC" id="2.7.7.7" evidence="1"/>
<comment type="caution">
    <text evidence="9">The sequence shown here is derived from an EMBL/GenBank/DDBJ whole genome shotgun (WGS) entry which is preliminary data.</text>
</comment>
<dbReference type="NCBIfam" id="TIGR01128">
    <property type="entry name" value="holA"/>
    <property type="match status" value="1"/>
</dbReference>
<dbReference type="SUPFAM" id="SSF48019">
    <property type="entry name" value="post-AAA+ oligomerization domain-like"/>
    <property type="match status" value="1"/>
</dbReference>
<dbReference type="Gene3D" id="1.20.272.10">
    <property type="match status" value="1"/>
</dbReference>
<organism evidence="9 10">
    <name type="scientific">Candidatus Andersenbacteria bacterium RIFCSPHIGHO2_12_FULL_45_11</name>
    <dbReference type="NCBI Taxonomy" id="1797281"/>
    <lineage>
        <taxon>Bacteria</taxon>
        <taxon>Candidatus Anderseniibacteriota</taxon>
    </lineage>
</organism>
<evidence type="ECO:0000256" key="7">
    <source>
        <dbReference type="ARBA" id="ARBA00049244"/>
    </source>
</evidence>
<evidence type="ECO:0000313" key="10">
    <source>
        <dbReference type="Proteomes" id="UP000177528"/>
    </source>
</evidence>
<dbReference type="EMBL" id="MHHR01000026">
    <property type="protein sequence ID" value="OGY33875.1"/>
    <property type="molecule type" value="Genomic_DNA"/>
</dbReference>
<feature type="domain" description="DNA polymerase III delta subunit-like C-terminal" evidence="8">
    <location>
        <begin position="190"/>
        <end position="307"/>
    </location>
</feature>
<dbReference type="GO" id="GO:0003887">
    <property type="term" value="F:DNA-directed DNA polymerase activity"/>
    <property type="evidence" value="ECO:0007669"/>
    <property type="project" value="UniProtKB-KW"/>
</dbReference>
<keyword evidence="3" id="KW-0548">Nucleotidyltransferase</keyword>
<dbReference type="GO" id="GO:0006261">
    <property type="term" value="P:DNA-templated DNA replication"/>
    <property type="evidence" value="ECO:0007669"/>
    <property type="project" value="TreeGrafter"/>
</dbReference>
<keyword evidence="5" id="KW-0239">DNA-directed DNA polymerase</keyword>
<evidence type="ECO:0000256" key="6">
    <source>
        <dbReference type="ARBA" id="ARBA00034754"/>
    </source>
</evidence>
<evidence type="ECO:0000256" key="5">
    <source>
        <dbReference type="ARBA" id="ARBA00022932"/>
    </source>
</evidence>
<dbReference type="GO" id="GO:0009360">
    <property type="term" value="C:DNA polymerase III complex"/>
    <property type="evidence" value="ECO:0007669"/>
    <property type="project" value="TreeGrafter"/>
</dbReference>
<comment type="catalytic activity">
    <reaction evidence="7">
        <text>DNA(n) + a 2'-deoxyribonucleoside 5'-triphosphate = DNA(n+1) + diphosphate</text>
        <dbReference type="Rhea" id="RHEA:22508"/>
        <dbReference type="Rhea" id="RHEA-COMP:17339"/>
        <dbReference type="Rhea" id="RHEA-COMP:17340"/>
        <dbReference type="ChEBI" id="CHEBI:33019"/>
        <dbReference type="ChEBI" id="CHEBI:61560"/>
        <dbReference type="ChEBI" id="CHEBI:173112"/>
        <dbReference type="EC" id="2.7.7.7"/>
    </reaction>
</comment>
<dbReference type="InterPro" id="IPR008921">
    <property type="entry name" value="DNA_pol3_clamp-load_cplx_C"/>
</dbReference>
<keyword evidence="4" id="KW-0235">DNA replication</keyword>